<evidence type="ECO:0000313" key="2">
    <source>
        <dbReference type="EMBL" id="KAF7374854.1"/>
    </source>
</evidence>
<organism evidence="2 3">
    <name type="scientific">Mycena sanguinolenta</name>
    <dbReference type="NCBI Taxonomy" id="230812"/>
    <lineage>
        <taxon>Eukaryota</taxon>
        <taxon>Fungi</taxon>
        <taxon>Dikarya</taxon>
        <taxon>Basidiomycota</taxon>
        <taxon>Agaricomycotina</taxon>
        <taxon>Agaricomycetes</taxon>
        <taxon>Agaricomycetidae</taxon>
        <taxon>Agaricales</taxon>
        <taxon>Marasmiineae</taxon>
        <taxon>Mycenaceae</taxon>
        <taxon>Mycena</taxon>
    </lineage>
</organism>
<dbReference type="OrthoDB" id="2831781at2759"/>
<evidence type="ECO:0000313" key="3">
    <source>
        <dbReference type="Proteomes" id="UP000623467"/>
    </source>
</evidence>
<feature type="signal peptide" evidence="1">
    <location>
        <begin position="1"/>
        <end position="21"/>
    </location>
</feature>
<dbReference type="EMBL" id="JACAZH010000002">
    <property type="protein sequence ID" value="KAF7374854.1"/>
    <property type="molecule type" value="Genomic_DNA"/>
</dbReference>
<name>A0A8H6ZCN5_9AGAR</name>
<gene>
    <name evidence="2" type="ORF">MSAN_00371400</name>
</gene>
<feature type="chain" id="PRO_5034688304" evidence="1">
    <location>
        <begin position="22"/>
        <end position="112"/>
    </location>
</feature>
<keyword evidence="3" id="KW-1185">Reference proteome</keyword>
<sequence length="112" mass="11308">MSSISKTVILAAVVLITGARAQCPNNGIDCNDMMGFITAPGSWNQVATKSNLNTPSDLCGTGYTKGAYATCDGDTVVGINPPGEGRFNCAKANIPAPGSSSLGAAGIDYCCN</sequence>
<keyword evidence="1" id="KW-0732">Signal</keyword>
<accession>A0A8H6ZCN5</accession>
<evidence type="ECO:0000256" key="1">
    <source>
        <dbReference type="SAM" id="SignalP"/>
    </source>
</evidence>
<reference evidence="2" key="1">
    <citation type="submission" date="2020-05" db="EMBL/GenBank/DDBJ databases">
        <title>Mycena genomes resolve the evolution of fungal bioluminescence.</title>
        <authorList>
            <person name="Tsai I.J."/>
        </authorList>
    </citation>
    <scope>NUCLEOTIDE SEQUENCE</scope>
    <source>
        <strain evidence="2">160909Yilan</strain>
    </source>
</reference>
<dbReference type="AlphaFoldDB" id="A0A8H6ZCN5"/>
<comment type="caution">
    <text evidence="2">The sequence shown here is derived from an EMBL/GenBank/DDBJ whole genome shotgun (WGS) entry which is preliminary data.</text>
</comment>
<protein>
    <submittedName>
        <fullName evidence="2">Uncharacterized protein</fullName>
    </submittedName>
</protein>
<proteinExistence type="predicted"/>
<dbReference type="Proteomes" id="UP000623467">
    <property type="component" value="Unassembled WGS sequence"/>
</dbReference>